<protein>
    <submittedName>
        <fullName evidence="3">Uncharacterized protein</fullName>
    </submittedName>
</protein>
<feature type="signal peptide" evidence="2">
    <location>
        <begin position="1"/>
        <end position="26"/>
    </location>
</feature>
<dbReference type="Gene3D" id="1.25.40.10">
    <property type="entry name" value="Tetratricopeptide repeat domain"/>
    <property type="match status" value="1"/>
</dbReference>
<feature type="region of interest" description="Disordered" evidence="1">
    <location>
        <begin position="301"/>
        <end position="373"/>
    </location>
</feature>
<sequence length="373" mass="39962">MVSHSFRAGAAAIALCVGLSACSTVAPLRKAPEATVVPSQDTAANHMDPIATAAYWGTRYDRNPGDATVAVAFSSALRTMGNASEALKVMQQTQARAGDQPDVLLELGKAFIANERPHEAVRPIERAIAMGKSDDWSAFSAYGVALDLTGQHRAARTQYDRALALAPEKRQILNNKGLSYALSGAPDRAELTFQEATANNGGTAQIRQNYALILALAGRTTQAERLARSDLPPAMADQNVRYFRELVAQPAHWGDLRQADVELPDFGEDPDTVSMTTRAVPNDPNRLPAYAGALIRGSAAEAADLEGDSERQQTAPDIRVPQRRPVATEAPQKLERAPLPGLIDEEAPRQEETPADDRPVAEASDMGINPPSL</sequence>
<dbReference type="OrthoDB" id="422579at2"/>
<dbReference type="InterPro" id="IPR011990">
    <property type="entry name" value="TPR-like_helical_dom_sf"/>
</dbReference>
<dbReference type="STRING" id="314260.PB2503_05402"/>
<dbReference type="InterPro" id="IPR019734">
    <property type="entry name" value="TPR_rpt"/>
</dbReference>
<keyword evidence="2" id="KW-0732">Signal</keyword>
<feature type="chain" id="PRO_5003140669" evidence="2">
    <location>
        <begin position="27"/>
        <end position="373"/>
    </location>
</feature>
<keyword evidence="4" id="KW-1185">Reference proteome</keyword>
<dbReference type="SMART" id="SM00028">
    <property type="entry name" value="TPR"/>
    <property type="match status" value="3"/>
</dbReference>
<dbReference type="eggNOG" id="COG5010">
    <property type="taxonomic scope" value="Bacteria"/>
</dbReference>
<evidence type="ECO:0000313" key="4">
    <source>
        <dbReference type="Proteomes" id="UP000001302"/>
    </source>
</evidence>
<organism evidence="3 4">
    <name type="scientific">Parvularcula bermudensis (strain ATCC BAA-594 / HTCC2503 / KCTC 12087)</name>
    <dbReference type="NCBI Taxonomy" id="314260"/>
    <lineage>
        <taxon>Bacteria</taxon>
        <taxon>Pseudomonadati</taxon>
        <taxon>Pseudomonadota</taxon>
        <taxon>Alphaproteobacteria</taxon>
        <taxon>Parvularculales</taxon>
        <taxon>Parvularculaceae</taxon>
        <taxon>Parvularcula</taxon>
    </lineage>
</organism>
<dbReference type="SUPFAM" id="SSF48452">
    <property type="entry name" value="TPR-like"/>
    <property type="match status" value="1"/>
</dbReference>
<feature type="compositionally biased region" description="Basic and acidic residues" evidence="1">
    <location>
        <begin position="346"/>
        <end position="360"/>
    </location>
</feature>
<accession>E0TGB1</accession>
<dbReference type="Pfam" id="PF13432">
    <property type="entry name" value="TPR_16"/>
    <property type="match status" value="2"/>
</dbReference>
<evidence type="ECO:0000256" key="2">
    <source>
        <dbReference type="SAM" id="SignalP"/>
    </source>
</evidence>
<gene>
    <name evidence="3" type="ordered locus">PB2503_05402</name>
</gene>
<dbReference type="KEGG" id="pbr:PB2503_05402"/>
<dbReference type="RefSeq" id="WP_013300128.1">
    <property type="nucleotide sequence ID" value="NC_014414.1"/>
</dbReference>
<name>E0TGB1_PARBH</name>
<evidence type="ECO:0000256" key="1">
    <source>
        <dbReference type="SAM" id="MobiDB-lite"/>
    </source>
</evidence>
<dbReference type="HOGENOM" id="CLU_741553_0_0_5"/>
<dbReference type="EMBL" id="CP002156">
    <property type="protein sequence ID" value="ADM09154.1"/>
    <property type="molecule type" value="Genomic_DNA"/>
</dbReference>
<dbReference type="AlphaFoldDB" id="E0TGB1"/>
<reference evidence="3 4" key="2">
    <citation type="journal article" date="2011" name="J. Bacteriol.">
        <title>Complete genome sequence of strain HTCC2503T of Parvularcula bermudensis, the type species of the order "Parvularculales" in the class Alphaproteobacteria.</title>
        <authorList>
            <person name="Oh H.M."/>
            <person name="Kang I."/>
            <person name="Vergin K.L."/>
            <person name="Kang D."/>
            <person name="Rhee K.H."/>
            <person name="Giovannoni S.J."/>
            <person name="Cho J.C."/>
        </authorList>
    </citation>
    <scope>NUCLEOTIDE SEQUENCE [LARGE SCALE GENOMIC DNA]</scope>
    <source>
        <strain evidence="4">ATCC BAA-594 / HTCC2503 / KCTC 12087</strain>
    </source>
</reference>
<reference evidence="4" key="1">
    <citation type="submission" date="2010-08" db="EMBL/GenBank/DDBJ databases">
        <title>Genome sequence of Parvularcula bermudensis HTCC2503.</title>
        <authorList>
            <person name="Kang D.-M."/>
            <person name="Oh H.-M."/>
            <person name="Cho J.-C."/>
        </authorList>
    </citation>
    <scope>NUCLEOTIDE SEQUENCE [LARGE SCALE GENOMIC DNA]</scope>
    <source>
        <strain evidence="4">ATCC BAA-594 / HTCC2503 / KCTC 12087</strain>
    </source>
</reference>
<dbReference type="Proteomes" id="UP000001302">
    <property type="component" value="Chromosome"/>
</dbReference>
<evidence type="ECO:0000313" key="3">
    <source>
        <dbReference type="EMBL" id="ADM09154.1"/>
    </source>
</evidence>
<dbReference type="PROSITE" id="PS51257">
    <property type="entry name" value="PROKAR_LIPOPROTEIN"/>
    <property type="match status" value="1"/>
</dbReference>
<proteinExistence type="predicted"/>